<dbReference type="AlphaFoldDB" id="A0A1R3GR91"/>
<accession>A0A1R3GR91</accession>
<evidence type="ECO:0000313" key="2">
    <source>
        <dbReference type="Proteomes" id="UP000188268"/>
    </source>
</evidence>
<sequence length="128" mass="14388">MGKGKQERLKRKKEAGPFYCKLCDNGRPFDIKDGLTAHFNNLHKRHGAVSKRFSSGETKMTKMRRMPISWILIVIDHRRAPLFTGRVVTVLFDRTFGGQKIKGINKVAVAAAGSALKLDGSYTTKVWP</sequence>
<gene>
    <name evidence="1" type="ORF">CCACVL1_24008</name>
</gene>
<dbReference type="Proteomes" id="UP000188268">
    <property type="component" value="Unassembled WGS sequence"/>
</dbReference>
<name>A0A1R3GR91_COCAP</name>
<organism evidence="1 2">
    <name type="scientific">Corchorus capsularis</name>
    <name type="common">Jute</name>
    <dbReference type="NCBI Taxonomy" id="210143"/>
    <lineage>
        <taxon>Eukaryota</taxon>
        <taxon>Viridiplantae</taxon>
        <taxon>Streptophyta</taxon>
        <taxon>Embryophyta</taxon>
        <taxon>Tracheophyta</taxon>
        <taxon>Spermatophyta</taxon>
        <taxon>Magnoliopsida</taxon>
        <taxon>eudicotyledons</taxon>
        <taxon>Gunneridae</taxon>
        <taxon>Pentapetalae</taxon>
        <taxon>rosids</taxon>
        <taxon>malvids</taxon>
        <taxon>Malvales</taxon>
        <taxon>Malvaceae</taxon>
        <taxon>Grewioideae</taxon>
        <taxon>Apeibeae</taxon>
        <taxon>Corchorus</taxon>
    </lineage>
</organism>
<dbReference type="EMBL" id="AWWV01013682">
    <property type="protein sequence ID" value="OMO60613.1"/>
    <property type="molecule type" value="Genomic_DNA"/>
</dbReference>
<protein>
    <submittedName>
        <fullName evidence="1">Uncharacterized protein</fullName>
    </submittedName>
</protein>
<dbReference type="OrthoDB" id="1713042at2759"/>
<reference evidence="1 2" key="1">
    <citation type="submission" date="2013-09" db="EMBL/GenBank/DDBJ databases">
        <title>Corchorus capsularis genome sequencing.</title>
        <authorList>
            <person name="Alam M."/>
            <person name="Haque M.S."/>
            <person name="Islam M.S."/>
            <person name="Emdad E.M."/>
            <person name="Islam M.M."/>
            <person name="Ahmed B."/>
            <person name="Halim A."/>
            <person name="Hossen Q.M.M."/>
            <person name="Hossain M.Z."/>
            <person name="Ahmed R."/>
            <person name="Khan M.M."/>
            <person name="Islam R."/>
            <person name="Rashid M.M."/>
            <person name="Khan S.A."/>
            <person name="Rahman M.S."/>
            <person name="Alam M."/>
        </authorList>
    </citation>
    <scope>NUCLEOTIDE SEQUENCE [LARGE SCALE GENOMIC DNA]</scope>
    <source>
        <strain evidence="2">cv. CVL-1</strain>
        <tissue evidence="1">Whole seedling</tissue>
    </source>
</reference>
<proteinExistence type="predicted"/>
<dbReference type="Gramene" id="OMO60613">
    <property type="protein sequence ID" value="OMO60613"/>
    <property type="gene ID" value="CCACVL1_24008"/>
</dbReference>
<evidence type="ECO:0000313" key="1">
    <source>
        <dbReference type="EMBL" id="OMO60613.1"/>
    </source>
</evidence>
<comment type="caution">
    <text evidence="1">The sequence shown here is derived from an EMBL/GenBank/DDBJ whole genome shotgun (WGS) entry which is preliminary data.</text>
</comment>
<keyword evidence="2" id="KW-1185">Reference proteome</keyword>